<evidence type="ECO:0000313" key="1">
    <source>
        <dbReference type="EMBL" id="OMF53284.1"/>
    </source>
</evidence>
<dbReference type="EMBL" id="MRTP01000005">
    <property type="protein sequence ID" value="OMF53284.1"/>
    <property type="molecule type" value="Genomic_DNA"/>
</dbReference>
<proteinExistence type="predicted"/>
<dbReference type="InterPro" id="IPR058870">
    <property type="entry name" value="YuzC"/>
</dbReference>
<dbReference type="Pfam" id="PF26344">
    <property type="entry name" value="YuzC"/>
    <property type="match status" value="1"/>
</dbReference>
<comment type="caution">
    <text evidence="1">The sequence shown here is derived from an EMBL/GenBank/DDBJ whole genome shotgun (WGS) entry which is preliminary data.</text>
</comment>
<organism evidence="1 2">
    <name type="scientific">Paenibacillus rhizosphaerae</name>
    <dbReference type="NCBI Taxonomy" id="297318"/>
    <lineage>
        <taxon>Bacteria</taxon>
        <taxon>Bacillati</taxon>
        <taxon>Bacillota</taxon>
        <taxon>Bacilli</taxon>
        <taxon>Bacillales</taxon>
        <taxon>Paenibacillaceae</taxon>
        <taxon>Paenibacillus</taxon>
    </lineage>
</organism>
<gene>
    <name evidence="1" type="ORF">BK138_19455</name>
</gene>
<dbReference type="Proteomes" id="UP000187172">
    <property type="component" value="Unassembled WGS sequence"/>
</dbReference>
<sequence>MEEGYKILNRLSDHAFAVQVMTAAQAGNKQEVDRLMKSISSRSKISSEFSPSGIGITVDPLVETDPCCKLAMFLKWGK</sequence>
<dbReference type="STRING" id="297318.BK138_19455"/>
<keyword evidence="2" id="KW-1185">Reference proteome</keyword>
<dbReference type="AlphaFoldDB" id="A0A1R1EN54"/>
<name>A0A1R1EN54_9BACL</name>
<evidence type="ECO:0000313" key="2">
    <source>
        <dbReference type="Proteomes" id="UP000187172"/>
    </source>
</evidence>
<protein>
    <submittedName>
        <fullName evidence="1">Uncharacterized protein</fullName>
    </submittedName>
</protein>
<reference evidence="1 2" key="1">
    <citation type="submission" date="2016-11" db="EMBL/GenBank/DDBJ databases">
        <title>Paenibacillus species isolates.</title>
        <authorList>
            <person name="Beno S.M."/>
        </authorList>
    </citation>
    <scope>NUCLEOTIDE SEQUENCE [LARGE SCALE GENOMIC DNA]</scope>
    <source>
        <strain evidence="1 2">FSL R5-0378</strain>
    </source>
</reference>
<accession>A0A1R1EN54</accession>